<dbReference type="InterPro" id="IPR016181">
    <property type="entry name" value="Acyl_CoA_acyltransferase"/>
</dbReference>
<dbReference type="Pfam" id="PF00583">
    <property type="entry name" value="Acetyltransf_1"/>
    <property type="match status" value="1"/>
</dbReference>
<dbReference type="InterPro" id="IPR000182">
    <property type="entry name" value="GNAT_dom"/>
</dbReference>
<evidence type="ECO:0000256" key="1">
    <source>
        <dbReference type="ARBA" id="ARBA00022679"/>
    </source>
</evidence>
<sequence>MPQLLELLRWMDEDPSRRVLAPEARQVEGLSWEILGMPGDGDTAWVLDGGGKVRGYLALHPLDDELALEGPLLLEPDDRLLKAAIAEARERGYRTLLAFPDESNKPLRAMLEAAGFAPQHTTYFYTIGRTDLAYPPPKGVRIVLAEPVDPDHYREVYKNCEDGWNQRLAWEDDELEAYFADPDVSLFMAYEGDKPVGMAELEMDEEEAEIAYIGTVPDARGKGIGRALLGHAAREAFKHGAKLLRVRAHDHEKAAQELYRSLGFALEEVVVTYALDLE</sequence>
<dbReference type="EMBL" id="QXDL01000144">
    <property type="protein sequence ID" value="RIH81893.1"/>
    <property type="molecule type" value="Genomic_DNA"/>
</dbReference>
<feature type="domain" description="N-acetyltransferase" evidence="3">
    <location>
        <begin position="1"/>
        <end position="137"/>
    </location>
</feature>
<protein>
    <submittedName>
        <fullName evidence="4">Mycothiol acetyltransferase</fullName>
        <ecNumber evidence="4">2.3.1.189</ecNumber>
    </submittedName>
</protein>
<reference evidence="4 5" key="1">
    <citation type="submission" date="2018-08" db="EMBL/GenBank/DDBJ databases">
        <title>Meiothermus terrae DSM 26712 genome sequencing project.</title>
        <authorList>
            <person name="Da Costa M.S."/>
            <person name="Albuquerque L."/>
            <person name="Raposo P."/>
            <person name="Froufe H.J.C."/>
            <person name="Barroso C.S."/>
            <person name="Egas C."/>
        </authorList>
    </citation>
    <scope>NUCLEOTIDE SEQUENCE [LARGE SCALE GENOMIC DNA]</scope>
    <source>
        <strain evidence="4 5">DSM 26712</strain>
    </source>
</reference>
<keyword evidence="1 4" id="KW-0808">Transferase</keyword>
<proteinExistence type="predicted"/>
<evidence type="ECO:0000313" key="4">
    <source>
        <dbReference type="EMBL" id="RIH81893.1"/>
    </source>
</evidence>
<dbReference type="Proteomes" id="UP000265715">
    <property type="component" value="Unassembled WGS sequence"/>
</dbReference>
<feature type="domain" description="N-acetyltransferase" evidence="3">
    <location>
        <begin position="140"/>
        <end position="278"/>
    </location>
</feature>
<dbReference type="EC" id="2.3.1.189" evidence="4"/>
<evidence type="ECO:0000256" key="2">
    <source>
        <dbReference type="ARBA" id="ARBA00023315"/>
    </source>
</evidence>
<gene>
    <name evidence="4" type="primary">mshD_5</name>
    <name evidence="4" type="ORF">Mterra_02906</name>
</gene>
<keyword evidence="2 4" id="KW-0012">Acyltransferase</keyword>
<dbReference type="SUPFAM" id="SSF55729">
    <property type="entry name" value="Acyl-CoA N-acyltransferases (Nat)"/>
    <property type="match status" value="2"/>
</dbReference>
<dbReference type="PROSITE" id="PS51186">
    <property type="entry name" value="GNAT"/>
    <property type="match status" value="2"/>
</dbReference>
<dbReference type="InterPro" id="IPR050832">
    <property type="entry name" value="Bact_Acetyltransf"/>
</dbReference>
<evidence type="ECO:0000313" key="5">
    <source>
        <dbReference type="Proteomes" id="UP000265715"/>
    </source>
</evidence>
<dbReference type="GO" id="GO:0035447">
    <property type="term" value="F:mycothiol synthase activity"/>
    <property type="evidence" value="ECO:0007669"/>
    <property type="project" value="UniProtKB-EC"/>
</dbReference>
<accession>A0A399EEC6</accession>
<dbReference type="PANTHER" id="PTHR43877:SF5">
    <property type="entry name" value="BLL8307 PROTEIN"/>
    <property type="match status" value="1"/>
</dbReference>
<name>A0A399EEC6_9DEIN</name>
<comment type="caution">
    <text evidence="4">The sequence shown here is derived from an EMBL/GenBank/DDBJ whole genome shotgun (WGS) entry which is preliminary data.</text>
</comment>
<dbReference type="AlphaFoldDB" id="A0A399EEC6"/>
<organism evidence="4 5">
    <name type="scientific">Calidithermus terrae</name>
    <dbReference type="NCBI Taxonomy" id="1408545"/>
    <lineage>
        <taxon>Bacteria</taxon>
        <taxon>Thermotogati</taxon>
        <taxon>Deinococcota</taxon>
        <taxon>Deinococci</taxon>
        <taxon>Thermales</taxon>
        <taxon>Thermaceae</taxon>
        <taxon>Calidithermus</taxon>
    </lineage>
</organism>
<evidence type="ECO:0000259" key="3">
    <source>
        <dbReference type="PROSITE" id="PS51186"/>
    </source>
</evidence>
<dbReference type="PANTHER" id="PTHR43877">
    <property type="entry name" value="AMINOALKYLPHOSPHONATE N-ACETYLTRANSFERASE-RELATED-RELATED"/>
    <property type="match status" value="1"/>
</dbReference>
<dbReference type="CDD" id="cd04301">
    <property type="entry name" value="NAT_SF"/>
    <property type="match status" value="1"/>
</dbReference>
<keyword evidence="5" id="KW-1185">Reference proteome</keyword>
<dbReference type="Gene3D" id="3.40.630.30">
    <property type="match status" value="1"/>
</dbReference>